<proteinExistence type="predicted"/>
<dbReference type="Proteomes" id="UP000694843">
    <property type="component" value="Unplaced"/>
</dbReference>
<dbReference type="GeneID" id="108671394"/>
<evidence type="ECO:0000313" key="2">
    <source>
        <dbReference type="Proteomes" id="UP000694843"/>
    </source>
</evidence>
<reference evidence="3" key="1">
    <citation type="submission" date="2025-08" db="UniProtKB">
        <authorList>
            <consortium name="RefSeq"/>
        </authorList>
    </citation>
    <scope>IDENTIFICATION</scope>
    <source>
        <tissue evidence="3">Whole organism</tissue>
    </source>
</reference>
<dbReference type="Gene3D" id="3.40.50.300">
    <property type="entry name" value="P-loop containing nucleotide triphosphate hydrolases"/>
    <property type="match status" value="2"/>
</dbReference>
<feature type="region of interest" description="Disordered" evidence="1">
    <location>
        <begin position="174"/>
        <end position="194"/>
    </location>
</feature>
<dbReference type="GO" id="GO:0000724">
    <property type="term" value="P:double-strand break repair via homologous recombination"/>
    <property type="evidence" value="ECO:0007669"/>
    <property type="project" value="InterPro"/>
</dbReference>
<evidence type="ECO:0000313" key="3">
    <source>
        <dbReference type="RefSeq" id="XP_018014431.1"/>
    </source>
</evidence>
<name>A0A8B7NMK3_HYAAZ</name>
<dbReference type="GO" id="GO:0033063">
    <property type="term" value="C:Rad51B-Rad51C-Rad51D-XRCC2 complex"/>
    <property type="evidence" value="ECO:0007669"/>
    <property type="project" value="InterPro"/>
</dbReference>
<evidence type="ECO:0000256" key="1">
    <source>
        <dbReference type="SAM" id="MobiDB-lite"/>
    </source>
</evidence>
<dbReference type="GO" id="GO:0000400">
    <property type="term" value="F:four-way junction DNA binding"/>
    <property type="evidence" value="ECO:0007669"/>
    <property type="project" value="TreeGrafter"/>
</dbReference>
<dbReference type="InterPro" id="IPR030547">
    <property type="entry name" value="XRCC2"/>
</dbReference>
<accession>A0A8B7NMK3</accession>
<dbReference type="KEGG" id="hazt:108671394"/>
<dbReference type="AlphaFoldDB" id="A0A8B7NMK3"/>
<dbReference type="OMA" id="PISAYFW"/>
<gene>
    <name evidence="3" type="primary">LOC108671394</name>
</gene>
<dbReference type="InterPro" id="IPR027417">
    <property type="entry name" value="P-loop_NTPase"/>
</dbReference>
<dbReference type="PANTHER" id="PTHR46644">
    <property type="entry name" value="DNA REPAIR PROTEIN XRCC2"/>
    <property type="match status" value="1"/>
</dbReference>
<dbReference type="GO" id="GO:0042148">
    <property type="term" value="P:DNA strand invasion"/>
    <property type="evidence" value="ECO:0007669"/>
    <property type="project" value="TreeGrafter"/>
</dbReference>
<dbReference type="GO" id="GO:0005657">
    <property type="term" value="C:replication fork"/>
    <property type="evidence" value="ECO:0007669"/>
    <property type="project" value="InterPro"/>
</dbReference>
<dbReference type="GO" id="GO:0005813">
    <property type="term" value="C:centrosome"/>
    <property type="evidence" value="ECO:0007669"/>
    <property type="project" value="TreeGrafter"/>
</dbReference>
<dbReference type="OrthoDB" id="420422at2759"/>
<sequence>MLRSGAAWVGESGVSVLARAADRPSVAALNPILFPQLSSGQCVQVSGDAGSGCSLLLYDLLASALLPSCWRGVELGGCGAHAALLDTDLRFCVLQLSVIAEARVRRKLRAVRIRLKSELPLSDPRQTTSPNTPGEICAELPLENKVTPVECNQDVKYCNAASCSVSGVAEPRRDKSTDVFDERKSGGDSSREFTLQGSSDCSRLAAQAWILKTSRAKLKRLIKDLLASCLANFLYLKCTYSAQFATTLLSLDTLLATHPKVSLICVDSLSNFYWHDRSFDFETWKNTEQYYNKITKFVMDCVAKNGVILVGVQQILFAKQKQHSERSGSDPESDYEHYDFLGKCWAGGVRYKVNIKRTRGCGRRDFVVSEPAKAPRTVKALFRAEGITWLSSE</sequence>
<dbReference type="PANTHER" id="PTHR46644:SF2">
    <property type="entry name" value="DNA REPAIR PROTEIN XRCC2"/>
    <property type="match status" value="1"/>
</dbReference>
<dbReference type="SUPFAM" id="SSF52540">
    <property type="entry name" value="P-loop containing nucleoside triphosphate hydrolases"/>
    <property type="match status" value="1"/>
</dbReference>
<organism evidence="2 3">
    <name type="scientific">Hyalella azteca</name>
    <name type="common">Amphipod</name>
    <dbReference type="NCBI Taxonomy" id="294128"/>
    <lineage>
        <taxon>Eukaryota</taxon>
        <taxon>Metazoa</taxon>
        <taxon>Ecdysozoa</taxon>
        <taxon>Arthropoda</taxon>
        <taxon>Crustacea</taxon>
        <taxon>Multicrustacea</taxon>
        <taxon>Malacostraca</taxon>
        <taxon>Eumalacostraca</taxon>
        <taxon>Peracarida</taxon>
        <taxon>Amphipoda</taxon>
        <taxon>Senticaudata</taxon>
        <taxon>Talitrida</taxon>
        <taxon>Talitroidea</taxon>
        <taxon>Hyalellidae</taxon>
        <taxon>Hyalella</taxon>
    </lineage>
</organism>
<keyword evidence="2" id="KW-1185">Reference proteome</keyword>
<protein>
    <submittedName>
        <fullName evidence="3">Uncharacterized protein LOC108671394</fullName>
    </submittedName>
</protein>
<feature type="compositionally biased region" description="Basic and acidic residues" evidence="1">
    <location>
        <begin position="174"/>
        <end position="191"/>
    </location>
</feature>
<dbReference type="RefSeq" id="XP_018014431.1">
    <property type="nucleotide sequence ID" value="XM_018158942.2"/>
</dbReference>